<dbReference type="Proteomes" id="UP000001417">
    <property type="component" value="Chromosome"/>
</dbReference>
<gene>
    <name evidence="1" type="ordered locus">BC_1264</name>
</gene>
<evidence type="ECO:0000313" key="2">
    <source>
        <dbReference type="Proteomes" id="UP000001417"/>
    </source>
</evidence>
<reference evidence="1 2" key="1">
    <citation type="journal article" date="2003" name="Nature">
        <title>Genome sequence of Bacillus cereus and comparative analysis with Bacillus anthracis.</title>
        <authorList>
            <person name="Ivanova N."/>
            <person name="Sorokin A."/>
            <person name="Anderson I."/>
            <person name="Galleron N."/>
            <person name="Candelon B."/>
            <person name="Kapatral V."/>
            <person name="Bhattacharyya A."/>
            <person name="Reznik G."/>
            <person name="Mikhailova N."/>
            <person name="Lapidus A."/>
            <person name="Chu L."/>
            <person name="Mazur M."/>
            <person name="Goltsman E."/>
            <person name="Larsen N."/>
            <person name="D'Souza M."/>
            <person name="Walunas T."/>
            <person name="Grechkin Y."/>
            <person name="Pusch G."/>
            <person name="Haselkorn R."/>
            <person name="Fonstein M."/>
            <person name="Ehrlich S.D."/>
            <person name="Overbeek R."/>
            <person name="Kyrpides N."/>
        </authorList>
    </citation>
    <scope>NUCLEOTIDE SEQUENCE [LARGE SCALE GENOMIC DNA]</scope>
    <source>
        <strain evidence="2">ATCC 14579 / DSM 31 / CCUG 7414 / JCM 2152 / NBRC 15305 / NCIMB 9373 / NCTC 2599 / NRRL B-3711</strain>
    </source>
</reference>
<name>Q81GE1_BACCR</name>
<dbReference type="AlphaFoldDB" id="Q81GE1"/>
<dbReference type="EMBL" id="AE016877">
    <property type="protein sequence ID" value="AAP08248.1"/>
    <property type="molecule type" value="Genomic_DNA"/>
</dbReference>
<dbReference type="KEGG" id="bce:BC1264"/>
<evidence type="ECO:0000313" key="1">
    <source>
        <dbReference type="EMBL" id="AAP08248.1"/>
    </source>
</evidence>
<dbReference type="OrthoDB" id="1898893at2"/>
<dbReference type="HOGENOM" id="CLU_051811_0_0_9"/>
<dbReference type="RefSeq" id="WP_000170169.1">
    <property type="nucleotide sequence ID" value="NC_004722.1"/>
</dbReference>
<dbReference type="GeneID" id="99617476"/>
<protein>
    <submittedName>
        <fullName evidence="1">Uncharacterized protein</fullName>
    </submittedName>
</protein>
<sequence length="414" mass="48649">MTKVTVIDSIMGSGKTSWAKQMMLKERNDKRFIYVTPYLNEIENNILIDCPFLVQPNEKKGKGSKLKHFKELLVNGESIITTHALFSMFDNEVMELLENAGYTLILDEVANVLEKMDKVTSSDIKILLEANVIKIENRKVVWLDNMYNGVFSSKYANIKYQSQQGNIYVCRDSIMFWTFPTKVFDLFDETYILTYLFDGQVQRYYYDFFEIKYTYKSIKKMGKGYCLVSNAGDTKEREIYIKFINVYEGLLNENYTEKKPKGNELSSTWLSHADTANIKRLKQNLYTYFRKNCNAKSADIIWTTKKDFKTKLKGKGYTKGFISLNTRATNDYQEAHNLAYVYNRYMNPMEKAFFEDAGVKVNEDLLAVSDLLQWIWRSAIRKHNPEPINIYIPSLRMRTLLYQWLSNKEIKFKK</sequence>
<proteinExistence type="predicted"/>
<organism evidence="1 2">
    <name type="scientific">Bacillus cereus (strain ATCC 14579 / DSM 31 / CCUG 7414 / JCM 2152 / NBRC 15305 / NCIMB 9373 / NCTC 2599 / NRRL B-3711)</name>
    <dbReference type="NCBI Taxonomy" id="226900"/>
    <lineage>
        <taxon>Bacteria</taxon>
        <taxon>Bacillati</taxon>
        <taxon>Bacillota</taxon>
        <taxon>Bacilli</taxon>
        <taxon>Bacillales</taxon>
        <taxon>Bacillaceae</taxon>
        <taxon>Bacillus</taxon>
        <taxon>Bacillus cereus group</taxon>
    </lineage>
</organism>
<accession>Q81GE1</accession>
<keyword evidence="2" id="KW-1185">Reference proteome</keyword>
<dbReference type="PATRIC" id="fig|226900.8.peg.1237"/>